<dbReference type="SUPFAM" id="SSF81606">
    <property type="entry name" value="PP2C-like"/>
    <property type="match status" value="1"/>
</dbReference>
<evidence type="ECO:0000259" key="3">
    <source>
        <dbReference type="PROSITE" id="PS50113"/>
    </source>
</evidence>
<dbReference type="InterPro" id="IPR029016">
    <property type="entry name" value="GAF-like_dom_sf"/>
</dbReference>
<dbReference type="Pfam" id="PF13185">
    <property type="entry name" value="GAF_2"/>
    <property type="match status" value="1"/>
</dbReference>
<dbReference type="PANTHER" id="PTHR43156">
    <property type="entry name" value="STAGE II SPORULATION PROTEIN E-RELATED"/>
    <property type="match status" value="1"/>
</dbReference>
<keyword evidence="1" id="KW-0378">Hydrolase</keyword>
<dbReference type="Gene3D" id="3.30.450.40">
    <property type="match status" value="2"/>
</dbReference>
<dbReference type="SMART" id="SM00065">
    <property type="entry name" value="GAF"/>
    <property type="match status" value="2"/>
</dbReference>
<evidence type="ECO:0000313" key="5">
    <source>
        <dbReference type="Proteomes" id="UP001500253"/>
    </source>
</evidence>
<name>A0ABP5UCK0_9ACTN</name>
<feature type="compositionally biased region" description="Gly residues" evidence="2">
    <location>
        <begin position="865"/>
        <end position="874"/>
    </location>
</feature>
<dbReference type="Pfam" id="PF13581">
    <property type="entry name" value="HATPase_c_2"/>
    <property type="match status" value="1"/>
</dbReference>
<dbReference type="EMBL" id="BAAASD010000066">
    <property type="protein sequence ID" value="GAA2373416.1"/>
    <property type="molecule type" value="Genomic_DNA"/>
</dbReference>
<dbReference type="Gene3D" id="3.30.565.10">
    <property type="entry name" value="Histidine kinase-like ATPase, C-terminal domain"/>
    <property type="match status" value="1"/>
</dbReference>
<protein>
    <submittedName>
        <fullName evidence="4">SpoIIE family protein phosphatase</fullName>
    </submittedName>
</protein>
<dbReference type="InterPro" id="IPR035965">
    <property type="entry name" value="PAS-like_dom_sf"/>
</dbReference>
<dbReference type="InterPro" id="IPR000700">
    <property type="entry name" value="PAS-assoc_C"/>
</dbReference>
<dbReference type="Proteomes" id="UP001500253">
    <property type="component" value="Unassembled WGS sequence"/>
</dbReference>
<dbReference type="InterPro" id="IPR003594">
    <property type="entry name" value="HATPase_dom"/>
</dbReference>
<dbReference type="SUPFAM" id="SSF55785">
    <property type="entry name" value="PYP-like sensor domain (PAS domain)"/>
    <property type="match status" value="1"/>
</dbReference>
<dbReference type="InterPro" id="IPR052016">
    <property type="entry name" value="Bact_Sigma-Reg"/>
</dbReference>
<dbReference type="Gene3D" id="2.10.70.100">
    <property type="match status" value="1"/>
</dbReference>
<dbReference type="InterPro" id="IPR003018">
    <property type="entry name" value="GAF"/>
</dbReference>
<dbReference type="Pfam" id="PF01590">
    <property type="entry name" value="GAF"/>
    <property type="match status" value="1"/>
</dbReference>
<dbReference type="Gene3D" id="3.30.450.20">
    <property type="entry name" value="PAS domain"/>
    <property type="match status" value="1"/>
</dbReference>
<feature type="compositionally biased region" description="Basic and acidic residues" evidence="2">
    <location>
        <begin position="13"/>
        <end position="22"/>
    </location>
</feature>
<dbReference type="PROSITE" id="PS50113">
    <property type="entry name" value="PAC"/>
    <property type="match status" value="1"/>
</dbReference>
<dbReference type="InterPro" id="IPR001610">
    <property type="entry name" value="PAC"/>
</dbReference>
<dbReference type="SMART" id="SM00331">
    <property type="entry name" value="PP2C_SIG"/>
    <property type="match status" value="1"/>
</dbReference>
<evidence type="ECO:0000313" key="4">
    <source>
        <dbReference type="EMBL" id="GAA2373416.1"/>
    </source>
</evidence>
<dbReference type="CDD" id="cd16936">
    <property type="entry name" value="HATPase_RsbW-like"/>
    <property type="match status" value="1"/>
</dbReference>
<dbReference type="SMART" id="SM00086">
    <property type="entry name" value="PAC"/>
    <property type="match status" value="1"/>
</dbReference>
<feature type="compositionally biased region" description="Gly residues" evidence="2">
    <location>
        <begin position="842"/>
        <end position="857"/>
    </location>
</feature>
<dbReference type="InterPro" id="IPR000014">
    <property type="entry name" value="PAS"/>
</dbReference>
<dbReference type="SUPFAM" id="SSF55781">
    <property type="entry name" value="GAF domain-like"/>
    <property type="match status" value="2"/>
</dbReference>
<proteinExistence type="predicted"/>
<feature type="region of interest" description="Disordered" evidence="2">
    <location>
        <begin position="1"/>
        <end position="23"/>
    </location>
</feature>
<dbReference type="InterPro" id="IPR036457">
    <property type="entry name" value="PPM-type-like_dom_sf"/>
</dbReference>
<evidence type="ECO:0000256" key="2">
    <source>
        <dbReference type="SAM" id="MobiDB-lite"/>
    </source>
</evidence>
<gene>
    <name evidence="4" type="ORF">GCM10010246_80210</name>
</gene>
<dbReference type="PANTHER" id="PTHR43156:SF2">
    <property type="entry name" value="STAGE II SPORULATION PROTEIN E"/>
    <property type="match status" value="1"/>
</dbReference>
<dbReference type="Pfam" id="PF08447">
    <property type="entry name" value="PAS_3"/>
    <property type="match status" value="1"/>
</dbReference>
<organism evidence="4 5">
    <name type="scientific">Streptomyces cuspidosporus</name>
    <dbReference type="NCBI Taxonomy" id="66882"/>
    <lineage>
        <taxon>Bacteria</taxon>
        <taxon>Bacillati</taxon>
        <taxon>Actinomycetota</taxon>
        <taxon>Actinomycetes</taxon>
        <taxon>Kitasatosporales</taxon>
        <taxon>Streptomycetaceae</taxon>
        <taxon>Streptomyces</taxon>
    </lineage>
</organism>
<sequence>MAGRGGFGVDITRPWRDPEDRASGVGLRPPGAEHAVTEQAMAFAAAALTAVYVLSADGDELRLTETAGGPRALYGLPTSYPLAGRSPVADAFRTGRPQWSTSAKLAVYGENAQRALPADMSLGALPLGADGRRLGCLVVVYPGDGFDAEQRNFLELYADQIAAQLKAGSQVGGGAPGRTGPLSVLRSALDHLHVGSFTLVLSTGRIDADAQLLELVDIAPDAFDGRVETLLAHTVPEDLPALMSIVEPGQLSLGSRDLEFRIRRPGGELRWLRLCCRIQGDAVGTPERLLGLVADASYLRPTADEVSRVQRLSAALANAMTVRDVGLVVTAALREPLGADRVALAELEGDRLVMTALAPPEPGAWPGMWRSEWRSEWPDVPIRALPTLETALREGRICLLPPGGGLEPGLAGMGAGGLAVLPLPAQGRVVGVGLVGWEEPHEFSPEERSLLTATAGLVGQALMRAHAYDAEHELATMLQRSLLPRRLPGLPGGVAVARYLPAMSGLEVGGDWYDVIPLPNGHVALVIGDVQGHSAGAATIMGQIRTAIRAYAVEGHPPDVVLCLANRLLVGMETELFATCAYVELDMEEGDAWFVRAGHPPPLLRHPDGSTEEVAVEGGPPLGVVADAEFALTAVGLAPGTVLALLTDGLVESASLSLEDGLRRVRGALSEADPSDAGRLADSLLGDLSRRDDDVALLLLRYDGMKVRPIRAGWAVWRLPDAVMHARRFTARTLRSWRVAEEADMVLLVVSELVTNALVHTQGPVRLDLTLAGDRLRVAVSDSSPRAPAKPVLVDWESTGGRGLLLVEAMSAAWGSVPVSGGKQVWSEVVVATHRTDDPDPGTGGSPGTDGGTGGRAGTDTGTDPGTGGAAVAG</sequence>
<dbReference type="SUPFAM" id="SSF55874">
    <property type="entry name" value="ATPase domain of HSP90 chaperone/DNA topoisomerase II/histidine kinase"/>
    <property type="match status" value="1"/>
</dbReference>
<feature type="region of interest" description="Disordered" evidence="2">
    <location>
        <begin position="834"/>
        <end position="874"/>
    </location>
</feature>
<accession>A0ABP5UCK0</accession>
<dbReference type="InterPro" id="IPR001932">
    <property type="entry name" value="PPM-type_phosphatase-like_dom"/>
</dbReference>
<dbReference type="Pfam" id="PF07228">
    <property type="entry name" value="SpoIIE"/>
    <property type="match status" value="1"/>
</dbReference>
<dbReference type="Gene3D" id="3.60.40.10">
    <property type="entry name" value="PPM-type phosphatase domain"/>
    <property type="match status" value="1"/>
</dbReference>
<feature type="domain" description="PAC" evidence="3">
    <location>
        <begin position="256"/>
        <end position="308"/>
    </location>
</feature>
<dbReference type="InterPro" id="IPR013655">
    <property type="entry name" value="PAS_fold_3"/>
</dbReference>
<evidence type="ECO:0000256" key="1">
    <source>
        <dbReference type="ARBA" id="ARBA00022801"/>
    </source>
</evidence>
<dbReference type="CDD" id="cd00130">
    <property type="entry name" value="PAS"/>
    <property type="match status" value="1"/>
</dbReference>
<reference evidence="5" key="1">
    <citation type="journal article" date="2019" name="Int. J. Syst. Evol. Microbiol.">
        <title>The Global Catalogue of Microorganisms (GCM) 10K type strain sequencing project: providing services to taxonomists for standard genome sequencing and annotation.</title>
        <authorList>
            <consortium name="The Broad Institute Genomics Platform"/>
            <consortium name="The Broad Institute Genome Sequencing Center for Infectious Disease"/>
            <person name="Wu L."/>
            <person name="Ma J."/>
        </authorList>
    </citation>
    <scope>NUCLEOTIDE SEQUENCE [LARGE SCALE GENOMIC DNA]</scope>
    <source>
        <strain evidence="5">JCM 4316</strain>
    </source>
</reference>
<dbReference type="InterPro" id="IPR036890">
    <property type="entry name" value="HATPase_C_sf"/>
</dbReference>
<comment type="caution">
    <text evidence="4">The sequence shown here is derived from an EMBL/GenBank/DDBJ whole genome shotgun (WGS) entry which is preliminary data.</text>
</comment>
<keyword evidence="5" id="KW-1185">Reference proteome</keyword>